<gene>
    <name evidence="1" type="ORF">PIB30_009661</name>
</gene>
<evidence type="ECO:0000313" key="1">
    <source>
        <dbReference type="EMBL" id="MED6143851.1"/>
    </source>
</evidence>
<accession>A0ABU6T574</accession>
<evidence type="ECO:0000313" key="2">
    <source>
        <dbReference type="Proteomes" id="UP001341840"/>
    </source>
</evidence>
<proteinExistence type="predicted"/>
<name>A0ABU6T574_9FABA</name>
<dbReference type="EMBL" id="JASCZI010090643">
    <property type="protein sequence ID" value="MED6143851.1"/>
    <property type="molecule type" value="Genomic_DNA"/>
</dbReference>
<dbReference type="Proteomes" id="UP001341840">
    <property type="component" value="Unassembled WGS sequence"/>
</dbReference>
<sequence>MFTFPTHQTSSFLLPNPTRLGVLPIGSFCHTCPPTTTSCHPHSPTTTTAPPPPTHKVVTLYAGGFPRTLQSYSTSFHQTSPPHDGHHHPIVIMFVIYCPLPPSSFIFFDNYLFYNFAMDNQIGNTQTVHAEALLQLAPLGRRREYVKRYSKTLTWNAPSMKDFIKQKTPPLKKTPNA</sequence>
<organism evidence="1 2">
    <name type="scientific">Stylosanthes scabra</name>
    <dbReference type="NCBI Taxonomy" id="79078"/>
    <lineage>
        <taxon>Eukaryota</taxon>
        <taxon>Viridiplantae</taxon>
        <taxon>Streptophyta</taxon>
        <taxon>Embryophyta</taxon>
        <taxon>Tracheophyta</taxon>
        <taxon>Spermatophyta</taxon>
        <taxon>Magnoliopsida</taxon>
        <taxon>eudicotyledons</taxon>
        <taxon>Gunneridae</taxon>
        <taxon>Pentapetalae</taxon>
        <taxon>rosids</taxon>
        <taxon>fabids</taxon>
        <taxon>Fabales</taxon>
        <taxon>Fabaceae</taxon>
        <taxon>Papilionoideae</taxon>
        <taxon>50 kb inversion clade</taxon>
        <taxon>dalbergioids sensu lato</taxon>
        <taxon>Dalbergieae</taxon>
        <taxon>Pterocarpus clade</taxon>
        <taxon>Stylosanthes</taxon>
    </lineage>
</organism>
<protein>
    <submittedName>
        <fullName evidence="1">Uncharacterized protein</fullName>
    </submittedName>
</protein>
<comment type="caution">
    <text evidence="1">The sequence shown here is derived from an EMBL/GenBank/DDBJ whole genome shotgun (WGS) entry which is preliminary data.</text>
</comment>
<keyword evidence="2" id="KW-1185">Reference proteome</keyword>
<reference evidence="1 2" key="1">
    <citation type="journal article" date="2023" name="Plants (Basel)">
        <title>Bridging the Gap: Combining Genomics and Transcriptomics Approaches to Understand Stylosanthes scabra, an Orphan Legume from the Brazilian Caatinga.</title>
        <authorList>
            <person name="Ferreira-Neto J.R.C."/>
            <person name="da Silva M.D."/>
            <person name="Binneck E."/>
            <person name="de Melo N.F."/>
            <person name="da Silva R.H."/>
            <person name="de Melo A.L.T.M."/>
            <person name="Pandolfi V."/>
            <person name="Bustamante F.O."/>
            <person name="Brasileiro-Vidal A.C."/>
            <person name="Benko-Iseppon A.M."/>
        </authorList>
    </citation>
    <scope>NUCLEOTIDE SEQUENCE [LARGE SCALE GENOMIC DNA]</scope>
    <source>
        <tissue evidence="1">Leaves</tissue>
    </source>
</reference>